<keyword evidence="3" id="KW-1003">Cell membrane</keyword>
<dbReference type="GO" id="GO:0016020">
    <property type="term" value="C:membrane"/>
    <property type="evidence" value="ECO:0007669"/>
    <property type="project" value="UniProtKB-SubCell"/>
</dbReference>
<keyword evidence="6 7" id="KW-0472">Membrane</keyword>
<evidence type="ECO:0000256" key="6">
    <source>
        <dbReference type="ARBA" id="ARBA00023136"/>
    </source>
</evidence>
<dbReference type="PANTHER" id="PTHR36838">
    <property type="entry name" value="AUXIN EFFLUX CARRIER FAMILY PROTEIN"/>
    <property type="match status" value="1"/>
</dbReference>
<organism evidence="8 9">
    <name type="scientific">Candidatus Thiodictyon syntrophicum</name>
    <dbReference type="NCBI Taxonomy" id="1166950"/>
    <lineage>
        <taxon>Bacteria</taxon>
        <taxon>Pseudomonadati</taxon>
        <taxon>Pseudomonadota</taxon>
        <taxon>Gammaproteobacteria</taxon>
        <taxon>Chromatiales</taxon>
        <taxon>Chromatiaceae</taxon>
        <taxon>Thiodictyon</taxon>
    </lineage>
</organism>
<feature type="transmembrane region" description="Helical" evidence="7">
    <location>
        <begin position="127"/>
        <end position="152"/>
    </location>
</feature>
<accession>A0A2K8UBS1</accession>
<feature type="transmembrane region" description="Helical" evidence="7">
    <location>
        <begin position="191"/>
        <end position="214"/>
    </location>
</feature>
<protein>
    <recommendedName>
        <fullName evidence="10">Transporter</fullName>
    </recommendedName>
</protein>
<keyword evidence="9" id="KW-1185">Reference proteome</keyword>
<evidence type="ECO:0000256" key="3">
    <source>
        <dbReference type="ARBA" id="ARBA00022475"/>
    </source>
</evidence>
<keyword evidence="2" id="KW-0813">Transport</keyword>
<reference evidence="8 9" key="1">
    <citation type="submission" date="2017-03" db="EMBL/GenBank/DDBJ databases">
        <title>Complete genome sequence of Candidatus 'Thiodictyon syntrophicum' sp. nov. strain Cad16T, a photolithoautotroph purple sulfur bacterium isolated from an alpine meromictic lake.</title>
        <authorList>
            <person name="Luedin S.M."/>
            <person name="Pothier J.F."/>
            <person name="Danza F."/>
            <person name="Storelli N."/>
            <person name="Wittwer M."/>
            <person name="Tonolla M."/>
        </authorList>
    </citation>
    <scope>NUCLEOTIDE SEQUENCE [LARGE SCALE GENOMIC DNA]</scope>
    <source>
        <strain evidence="8 9">Cad16T</strain>
    </source>
</reference>
<dbReference type="KEGG" id="tsy:THSYN_20190"/>
<feature type="transmembrane region" description="Helical" evidence="7">
    <location>
        <begin position="101"/>
        <end position="120"/>
    </location>
</feature>
<dbReference type="AlphaFoldDB" id="A0A2K8UBS1"/>
<evidence type="ECO:0000313" key="9">
    <source>
        <dbReference type="Proteomes" id="UP000232638"/>
    </source>
</evidence>
<dbReference type="Pfam" id="PF03547">
    <property type="entry name" value="Mem_trans"/>
    <property type="match status" value="1"/>
</dbReference>
<keyword evidence="5 7" id="KW-1133">Transmembrane helix</keyword>
<sequence>MGLSMSNSGYIGYALVGQLFGAEALIAVAMTMMVEILLIMPLTLILAEFNAQGRHGGVLRPLRNVALLVVKNPILLAIAAGLLCAWLGVTLPRMLGRTIDLLAASAAAVALFAVGGSLAGERLHRGLGAAAGIALGKLIVHPLAVLLMLALVPPFDPTLTQAALVIAGLPMVTIFPLLAQRYGQGEQCASALLVTTLLSFVTLNLGLWALGIGAGHPGSP</sequence>
<evidence type="ECO:0000313" key="8">
    <source>
        <dbReference type="EMBL" id="AUB83033.1"/>
    </source>
</evidence>
<dbReference type="InterPro" id="IPR004776">
    <property type="entry name" value="Mem_transp_PIN-like"/>
</dbReference>
<evidence type="ECO:0000256" key="1">
    <source>
        <dbReference type="ARBA" id="ARBA00004141"/>
    </source>
</evidence>
<evidence type="ECO:0008006" key="10">
    <source>
        <dbReference type="Google" id="ProtNLM"/>
    </source>
</evidence>
<comment type="subcellular location">
    <subcellularLocation>
        <location evidence="1">Membrane</location>
        <topology evidence="1">Multi-pass membrane protein</topology>
    </subcellularLocation>
</comment>
<name>A0A2K8UBS1_9GAMM</name>
<dbReference type="OrthoDB" id="9810457at2"/>
<proteinExistence type="predicted"/>
<gene>
    <name evidence="8" type="ORF">THSYN_20190</name>
</gene>
<dbReference type="PANTHER" id="PTHR36838:SF1">
    <property type="entry name" value="SLR1864 PROTEIN"/>
    <property type="match status" value="1"/>
</dbReference>
<feature type="transmembrane region" description="Helical" evidence="7">
    <location>
        <begin position="68"/>
        <end position="89"/>
    </location>
</feature>
<feature type="transmembrane region" description="Helical" evidence="7">
    <location>
        <begin position="20"/>
        <end position="47"/>
    </location>
</feature>
<dbReference type="RefSeq" id="WP_100920733.1">
    <property type="nucleotide sequence ID" value="NZ_CP020370.1"/>
</dbReference>
<feature type="transmembrane region" description="Helical" evidence="7">
    <location>
        <begin position="158"/>
        <end position="179"/>
    </location>
</feature>
<evidence type="ECO:0000256" key="2">
    <source>
        <dbReference type="ARBA" id="ARBA00022448"/>
    </source>
</evidence>
<keyword evidence="4 7" id="KW-0812">Transmembrane</keyword>
<dbReference type="Proteomes" id="UP000232638">
    <property type="component" value="Chromosome"/>
</dbReference>
<evidence type="ECO:0000256" key="7">
    <source>
        <dbReference type="SAM" id="Phobius"/>
    </source>
</evidence>
<evidence type="ECO:0000256" key="4">
    <source>
        <dbReference type="ARBA" id="ARBA00022692"/>
    </source>
</evidence>
<dbReference type="EMBL" id="CP020370">
    <property type="protein sequence ID" value="AUB83033.1"/>
    <property type="molecule type" value="Genomic_DNA"/>
</dbReference>
<dbReference type="GO" id="GO:0055085">
    <property type="term" value="P:transmembrane transport"/>
    <property type="evidence" value="ECO:0007669"/>
    <property type="project" value="InterPro"/>
</dbReference>
<evidence type="ECO:0000256" key="5">
    <source>
        <dbReference type="ARBA" id="ARBA00022989"/>
    </source>
</evidence>